<keyword evidence="2" id="KW-1185">Reference proteome</keyword>
<evidence type="ECO:0000313" key="2">
    <source>
        <dbReference type="Proteomes" id="UP001234989"/>
    </source>
</evidence>
<organism evidence="1 2">
    <name type="scientific">Solanum verrucosum</name>
    <dbReference type="NCBI Taxonomy" id="315347"/>
    <lineage>
        <taxon>Eukaryota</taxon>
        <taxon>Viridiplantae</taxon>
        <taxon>Streptophyta</taxon>
        <taxon>Embryophyta</taxon>
        <taxon>Tracheophyta</taxon>
        <taxon>Spermatophyta</taxon>
        <taxon>Magnoliopsida</taxon>
        <taxon>eudicotyledons</taxon>
        <taxon>Gunneridae</taxon>
        <taxon>Pentapetalae</taxon>
        <taxon>asterids</taxon>
        <taxon>lamiids</taxon>
        <taxon>Solanales</taxon>
        <taxon>Solanaceae</taxon>
        <taxon>Solanoideae</taxon>
        <taxon>Solaneae</taxon>
        <taxon>Solanum</taxon>
    </lineage>
</organism>
<reference evidence="1" key="1">
    <citation type="submission" date="2023-08" db="EMBL/GenBank/DDBJ databases">
        <title>A de novo genome assembly of Solanum verrucosum Schlechtendal, a Mexican diploid species geographically isolated from the other diploid A-genome species in potato relatives.</title>
        <authorList>
            <person name="Hosaka K."/>
        </authorList>
    </citation>
    <scope>NUCLEOTIDE SEQUENCE</scope>
    <source>
        <tissue evidence="1">Young leaves</tissue>
    </source>
</reference>
<dbReference type="EMBL" id="CP133612">
    <property type="protein sequence ID" value="WMV08356.1"/>
    <property type="molecule type" value="Genomic_DNA"/>
</dbReference>
<sequence length="94" mass="11018">MEKSSAHQGQTLDSPESSEVLCRWFTDRERNYGPSTYSWFTLSLEMVDHGTLHWSWTTTQVVLMLVVARQNLSLRDVRARSRGLDDWTWEGPWT</sequence>
<evidence type="ECO:0000313" key="1">
    <source>
        <dbReference type="EMBL" id="WMV08356.1"/>
    </source>
</evidence>
<protein>
    <submittedName>
        <fullName evidence="1">Uncharacterized protein</fullName>
    </submittedName>
</protein>
<gene>
    <name evidence="1" type="ORF">MTR67_001741</name>
</gene>
<dbReference type="AlphaFoldDB" id="A0AAF0PPR8"/>
<dbReference type="Proteomes" id="UP001234989">
    <property type="component" value="Chromosome 1"/>
</dbReference>
<proteinExistence type="predicted"/>
<accession>A0AAF0PPR8</accession>
<name>A0AAF0PPR8_SOLVR</name>